<dbReference type="RefSeq" id="WP_141874078.1">
    <property type="nucleotide sequence ID" value="NZ_VFOX01000002.1"/>
</dbReference>
<dbReference type="SUPFAM" id="SSF69322">
    <property type="entry name" value="Tricorn protease domain 2"/>
    <property type="match status" value="1"/>
</dbReference>
<evidence type="ECO:0008006" key="5">
    <source>
        <dbReference type="Google" id="ProtNLM"/>
    </source>
</evidence>
<protein>
    <recommendedName>
        <fullName evidence="5">ABC transporter</fullName>
    </recommendedName>
</protein>
<feature type="compositionally biased region" description="Polar residues" evidence="1">
    <location>
        <begin position="36"/>
        <end position="45"/>
    </location>
</feature>
<accession>A0A543BBE1</accession>
<evidence type="ECO:0000256" key="2">
    <source>
        <dbReference type="SAM" id="SignalP"/>
    </source>
</evidence>
<feature type="signal peptide" evidence="2">
    <location>
        <begin position="1"/>
        <end position="37"/>
    </location>
</feature>
<dbReference type="PROSITE" id="PS51257">
    <property type="entry name" value="PROKAR_LIPOPROTEIN"/>
    <property type="match status" value="1"/>
</dbReference>
<reference evidence="3 4" key="1">
    <citation type="submission" date="2019-06" db="EMBL/GenBank/DDBJ databases">
        <title>Sequencing the genomes of 1000 actinobacteria strains.</title>
        <authorList>
            <person name="Klenk H.-P."/>
        </authorList>
    </citation>
    <scope>NUCLEOTIDE SEQUENCE [LARGE SCALE GENOMIC DNA]</scope>
    <source>
        <strain evidence="3 4">DSM 20169</strain>
    </source>
</reference>
<dbReference type="Proteomes" id="UP000317209">
    <property type="component" value="Unassembled WGS sequence"/>
</dbReference>
<keyword evidence="2" id="KW-0732">Signal</keyword>
<dbReference type="EMBL" id="VFOX01000002">
    <property type="protein sequence ID" value="TQL82138.1"/>
    <property type="molecule type" value="Genomic_DNA"/>
</dbReference>
<feature type="chain" id="PRO_5039258614" description="ABC transporter" evidence="2">
    <location>
        <begin position="38"/>
        <end position="413"/>
    </location>
</feature>
<evidence type="ECO:0000256" key="1">
    <source>
        <dbReference type="SAM" id="MobiDB-lite"/>
    </source>
</evidence>
<evidence type="ECO:0000313" key="4">
    <source>
        <dbReference type="Proteomes" id="UP000317209"/>
    </source>
</evidence>
<dbReference type="AlphaFoldDB" id="A0A543BBE1"/>
<gene>
    <name evidence="3" type="ORF">FB560_3621</name>
</gene>
<sequence>MDAHRPLRAPRPSTAARSTALLVAVLALTACSASTPASDSPAESRTGSDAHGIDGGGAAEVAAPARALVIAGHDGSATLLDLETRERTTLAEARDDLVSIQSDGRLLYLAHGAGDRTSVEVIDTARWTMPHGDHSHSFRGEPRALGALDGDGLPRITAGEQRGALRFDGELLLLGHDALGDGLDAAPRVGIEAAGPVIPFAGHLLVPSGGTEIQVADEGGVPIPGSGIPCTDPSDADITRVGAVFSCAEGAVLFVREVGGAAAGESIPYPEGAVPTAQLHGRTDRPDLAGVAADGAWLLDVRQRTWTLLASDVPLVRATAVGDDDSRTIAIDVDGRIRIFGADGALLARTEPLVATSLRDAASRDRVQLIVDGQFAYVSDPTAGVVHELDHLDDLRVSRTFNDLDPWFVQLVG</sequence>
<name>A0A543BBE1_9MICO</name>
<keyword evidence="4" id="KW-1185">Reference proteome</keyword>
<proteinExistence type="predicted"/>
<organism evidence="3 4">
    <name type="scientific">Microbacterium saperdae</name>
    <dbReference type="NCBI Taxonomy" id="69368"/>
    <lineage>
        <taxon>Bacteria</taxon>
        <taxon>Bacillati</taxon>
        <taxon>Actinomycetota</taxon>
        <taxon>Actinomycetes</taxon>
        <taxon>Micrococcales</taxon>
        <taxon>Microbacteriaceae</taxon>
        <taxon>Microbacterium</taxon>
    </lineage>
</organism>
<comment type="caution">
    <text evidence="3">The sequence shown here is derived from an EMBL/GenBank/DDBJ whole genome shotgun (WGS) entry which is preliminary data.</text>
</comment>
<feature type="region of interest" description="Disordered" evidence="1">
    <location>
        <begin position="34"/>
        <end position="57"/>
    </location>
</feature>
<dbReference type="OrthoDB" id="60524at2"/>
<evidence type="ECO:0000313" key="3">
    <source>
        <dbReference type="EMBL" id="TQL82138.1"/>
    </source>
</evidence>